<feature type="region of interest" description="Disordered" evidence="1">
    <location>
        <begin position="393"/>
        <end position="440"/>
    </location>
</feature>
<comment type="caution">
    <text evidence="2">The sequence shown here is derived from an EMBL/GenBank/DDBJ whole genome shotgun (WGS) entry which is preliminary data.</text>
</comment>
<feature type="compositionally biased region" description="Gly residues" evidence="1">
    <location>
        <begin position="282"/>
        <end position="295"/>
    </location>
</feature>
<dbReference type="RefSeq" id="WP_132623358.1">
    <property type="nucleotide sequence ID" value="NZ_SMKQ01000333.1"/>
</dbReference>
<evidence type="ECO:0000313" key="3">
    <source>
        <dbReference type="Proteomes" id="UP000295302"/>
    </source>
</evidence>
<feature type="region of interest" description="Disordered" evidence="1">
    <location>
        <begin position="200"/>
        <end position="365"/>
    </location>
</feature>
<dbReference type="OrthoDB" id="3541121at2"/>
<dbReference type="EMBL" id="SMKQ01000333">
    <property type="protein sequence ID" value="TDD31035.1"/>
    <property type="molecule type" value="Genomic_DNA"/>
</dbReference>
<gene>
    <name evidence="2" type="ORF">E1286_45440</name>
</gene>
<feature type="compositionally biased region" description="Polar residues" evidence="1">
    <location>
        <begin position="302"/>
        <end position="320"/>
    </location>
</feature>
<dbReference type="InterPro" id="IPR038332">
    <property type="entry name" value="PPE_sf"/>
</dbReference>
<dbReference type="Proteomes" id="UP000295302">
    <property type="component" value="Unassembled WGS sequence"/>
</dbReference>
<protein>
    <recommendedName>
        <fullName evidence="4">WXG100 family type VII secretion target</fullName>
    </recommendedName>
</protein>
<feature type="compositionally biased region" description="Basic and acidic residues" evidence="1">
    <location>
        <begin position="200"/>
        <end position="216"/>
    </location>
</feature>
<feature type="compositionally biased region" description="Low complexity" evidence="1">
    <location>
        <begin position="331"/>
        <end position="365"/>
    </location>
</feature>
<dbReference type="InterPro" id="IPR036689">
    <property type="entry name" value="ESAT-6-like_sf"/>
</dbReference>
<dbReference type="Gene3D" id="1.20.1260.20">
    <property type="entry name" value="PPE superfamily"/>
    <property type="match status" value="1"/>
</dbReference>
<proteinExistence type="predicted"/>
<sequence length="440" mass="45741">MGENQHETHHLKPARGTWDVQTYGRNVQEVKDLIKNIDAPRIEEASLAYQDAHRVVNDAQQAVYEQAVELAKHWEGPASVEAQRALQTLHGTLGELAEKMKGMSTPLGHLNTVVKDHQAFLDDGWQGFLQPTWHNQMLGTWNDSIADIYRVYNGSTSGAGDGGNRLDFGSQDELAGLHLKTFGDDLQRIYNQMPDTVETRLRDINLPRDRDPDPDQVRYPFDTTGGGDVSPASYGAGGLSGMPTGVPGVDRPTFGSTDPADGGYTVPGYPGTGSEGSEGSTGSPGGPTTGPGGYPDGSTGPNAQNPDATGNGIPGQTRTGGTDPITRLQDYTSPNTATPTSTSSTGGTVPGYGSPSGSPYSPGTAMGPGTYGGGGVVPAGTAMNARGGSATGAGMPFVPMGAMGAGGAQESSDRESTTWLHEDDDVWGSDSDSAVNSRIG</sequence>
<dbReference type="AlphaFoldDB" id="A0A4R4XJH2"/>
<accession>A0A4R4XJH2</accession>
<evidence type="ECO:0000313" key="2">
    <source>
        <dbReference type="EMBL" id="TDD31035.1"/>
    </source>
</evidence>
<evidence type="ECO:0008006" key="4">
    <source>
        <dbReference type="Google" id="ProtNLM"/>
    </source>
</evidence>
<dbReference type="SUPFAM" id="SSF140453">
    <property type="entry name" value="EsxAB dimer-like"/>
    <property type="match status" value="1"/>
</dbReference>
<feature type="compositionally biased region" description="Polar residues" evidence="1">
    <location>
        <begin position="430"/>
        <end position="440"/>
    </location>
</feature>
<organism evidence="2 3">
    <name type="scientific">Nonomuraea terrae</name>
    <dbReference type="NCBI Taxonomy" id="2530383"/>
    <lineage>
        <taxon>Bacteria</taxon>
        <taxon>Bacillati</taxon>
        <taxon>Actinomycetota</taxon>
        <taxon>Actinomycetes</taxon>
        <taxon>Streptosporangiales</taxon>
        <taxon>Streptosporangiaceae</taxon>
        <taxon>Nonomuraea</taxon>
    </lineage>
</organism>
<reference evidence="2 3" key="1">
    <citation type="submission" date="2019-03" db="EMBL/GenBank/DDBJ databases">
        <title>Draft genome sequences of novel Actinobacteria.</title>
        <authorList>
            <person name="Sahin N."/>
            <person name="Ay H."/>
            <person name="Saygin H."/>
        </authorList>
    </citation>
    <scope>NUCLEOTIDE SEQUENCE [LARGE SCALE GENOMIC DNA]</scope>
    <source>
        <strain evidence="2 3">CH32</strain>
    </source>
</reference>
<name>A0A4R4XJH2_9ACTN</name>
<keyword evidence="3" id="KW-1185">Reference proteome</keyword>
<evidence type="ECO:0000256" key="1">
    <source>
        <dbReference type="SAM" id="MobiDB-lite"/>
    </source>
</evidence>